<evidence type="ECO:0000256" key="6">
    <source>
        <dbReference type="ARBA" id="ARBA00023222"/>
    </source>
</evidence>
<dbReference type="CDD" id="cd13632">
    <property type="entry name" value="PBP2_Aa-PDT_like"/>
    <property type="match status" value="1"/>
</dbReference>
<dbReference type="InterPro" id="IPR008242">
    <property type="entry name" value="Chor_mutase/pphenate_deHydtase"/>
</dbReference>
<dbReference type="AlphaFoldDB" id="A0A1L7D5J2"/>
<dbReference type="FunFam" id="3.30.70.260:FF:000012">
    <property type="entry name" value="Prephenate dehydratase"/>
    <property type="match status" value="1"/>
</dbReference>
<dbReference type="PANTHER" id="PTHR21022:SF19">
    <property type="entry name" value="PREPHENATE DEHYDRATASE-RELATED"/>
    <property type="match status" value="1"/>
</dbReference>
<organism evidence="12 13">
    <name type="scientific">Corynebacterium phocae</name>
    <dbReference type="NCBI Taxonomy" id="161895"/>
    <lineage>
        <taxon>Bacteria</taxon>
        <taxon>Bacillati</taxon>
        <taxon>Actinomycetota</taxon>
        <taxon>Actinomycetes</taxon>
        <taxon>Mycobacteriales</taxon>
        <taxon>Corynebacteriaceae</taxon>
        <taxon>Corynebacterium</taxon>
    </lineage>
</organism>
<dbReference type="Gene3D" id="3.30.70.260">
    <property type="match status" value="1"/>
</dbReference>
<evidence type="ECO:0000256" key="2">
    <source>
        <dbReference type="ARBA" id="ARBA00013147"/>
    </source>
</evidence>
<dbReference type="Pfam" id="PF01842">
    <property type="entry name" value="ACT"/>
    <property type="match status" value="1"/>
</dbReference>
<name>A0A1L7D5J2_9CORY</name>
<dbReference type="PANTHER" id="PTHR21022">
    <property type="entry name" value="PREPHENATE DEHYDRATASE P PROTEIN"/>
    <property type="match status" value="1"/>
</dbReference>
<dbReference type="Proteomes" id="UP000185491">
    <property type="component" value="Chromosome"/>
</dbReference>
<sequence length="297" mass="31800">MSLTVAYLGPAGTFTEAALHQFELGEVAGIPVSSPGEALDLVRSGKADRAVVAVENSVDGAVTATFDALVAGKRVQIYQETSLEVAFAIMSAPGMTGPQTITTHPVAYQQIRKWVEHNLPGVSFMPATSNAAAAQMVAEGKADLAAAPAHAAEIYGLDILHNQVADVAGATTRFILVGPPGKPTPRTGSDVTSVVFTLPNEPGTLVDSLQEFAYRGVDMARIESRPTRTEMGTYRFYVDIDGHLDDPPVAEALRALYLRAKELIFVGSWPVEGRTTRHDEQKLRAANTWVARMREGQ</sequence>
<accession>A0A1L7D5J2</accession>
<dbReference type="GO" id="GO:0005737">
    <property type="term" value="C:cytoplasm"/>
    <property type="evidence" value="ECO:0007669"/>
    <property type="project" value="TreeGrafter"/>
</dbReference>
<feature type="domain" description="ACT" evidence="11">
    <location>
        <begin position="193"/>
        <end position="274"/>
    </location>
</feature>
<dbReference type="EMBL" id="CP009249">
    <property type="protein sequence ID" value="APT93436.1"/>
    <property type="molecule type" value="Genomic_DNA"/>
</dbReference>
<comment type="pathway">
    <text evidence="1">Amino-acid biosynthesis; L-phenylalanine biosynthesis; phenylpyruvate from prephenate: step 1/1.</text>
</comment>
<reference evidence="12 13" key="1">
    <citation type="submission" date="2014-08" db="EMBL/GenBank/DDBJ databases">
        <title>Complete genome sequence of Corynebacterium phocae M408/89/1(T)(=DSM 44612(T)), isolated from the common seal (Phoca vitulina).</title>
        <authorList>
            <person name="Ruckert C."/>
            <person name="Albersmeier A."/>
            <person name="Winkler A."/>
            <person name="Kalinowski J."/>
        </authorList>
    </citation>
    <scope>NUCLEOTIDE SEQUENCE [LARGE SCALE GENOMIC DNA]</scope>
    <source>
        <strain evidence="12 13">M408/89/1</strain>
    </source>
</reference>
<dbReference type="STRING" id="161895.CPHO_11645"/>
<evidence type="ECO:0000256" key="5">
    <source>
        <dbReference type="ARBA" id="ARBA00023141"/>
    </source>
</evidence>
<evidence type="ECO:0000256" key="9">
    <source>
        <dbReference type="PIRSR" id="PIRSR001500-2"/>
    </source>
</evidence>
<evidence type="ECO:0000256" key="8">
    <source>
        <dbReference type="ARBA" id="ARBA00047848"/>
    </source>
</evidence>
<dbReference type="GO" id="GO:0009094">
    <property type="term" value="P:L-phenylalanine biosynthetic process"/>
    <property type="evidence" value="ECO:0007669"/>
    <property type="project" value="UniProtKB-UniPathway"/>
</dbReference>
<dbReference type="UniPathway" id="UPA00121">
    <property type="reaction ID" value="UER00345"/>
</dbReference>
<evidence type="ECO:0000256" key="3">
    <source>
        <dbReference type="ARBA" id="ARBA00021872"/>
    </source>
</evidence>
<gene>
    <name evidence="12" type="ORF">CPHO_11645</name>
</gene>
<keyword evidence="6" id="KW-0584">Phenylalanine biosynthesis</keyword>
<evidence type="ECO:0000259" key="11">
    <source>
        <dbReference type="PROSITE" id="PS51671"/>
    </source>
</evidence>
<dbReference type="PIRSF" id="PIRSF001500">
    <property type="entry name" value="Chor_mut_pdt_Ppr"/>
    <property type="match status" value="1"/>
</dbReference>
<evidence type="ECO:0000256" key="1">
    <source>
        <dbReference type="ARBA" id="ARBA00004741"/>
    </source>
</evidence>
<evidence type="ECO:0000259" key="10">
    <source>
        <dbReference type="PROSITE" id="PS51171"/>
    </source>
</evidence>
<dbReference type="OrthoDB" id="9802281at2"/>
<dbReference type="InterPro" id="IPR045865">
    <property type="entry name" value="ACT-like_dom_sf"/>
</dbReference>
<dbReference type="PROSITE" id="PS00857">
    <property type="entry name" value="PREPHENATE_DEHYDR_1"/>
    <property type="match status" value="1"/>
</dbReference>
<keyword evidence="4" id="KW-0028">Amino-acid biosynthesis</keyword>
<feature type="site" description="Essential for prephenate dehydratase activity" evidence="9">
    <location>
        <position position="172"/>
    </location>
</feature>
<keyword evidence="7" id="KW-0456">Lyase</keyword>
<dbReference type="InterPro" id="IPR002912">
    <property type="entry name" value="ACT_dom"/>
</dbReference>
<evidence type="ECO:0000256" key="4">
    <source>
        <dbReference type="ARBA" id="ARBA00022605"/>
    </source>
</evidence>
<dbReference type="PROSITE" id="PS51171">
    <property type="entry name" value="PREPHENATE_DEHYDR_3"/>
    <property type="match status" value="1"/>
</dbReference>
<dbReference type="CDD" id="cd04905">
    <property type="entry name" value="ACT_CM-PDT"/>
    <property type="match status" value="1"/>
</dbReference>
<dbReference type="KEGG" id="cpho:CPHO_11645"/>
<dbReference type="EC" id="4.2.1.51" evidence="2"/>
<dbReference type="PROSITE" id="PS51671">
    <property type="entry name" value="ACT"/>
    <property type="match status" value="1"/>
</dbReference>
<dbReference type="InterPro" id="IPR001086">
    <property type="entry name" value="Preph_deHydtase"/>
</dbReference>
<dbReference type="SUPFAM" id="SSF53850">
    <property type="entry name" value="Periplasmic binding protein-like II"/>
    <property type="match status" value="1"/>
</dbReference>
<dbReference type="GO" id="GO:0004664">
    <property type="term" value="F:prephenate dehydratase activity"/>
    <property type="evidence" value="ECO:0007669"/>
    <property type="project" value="UniProtKB-EC"/>
</dbReference>
<dbReference type="Gene3D" id="3.40.190.10">
    <property type="entry name" value="Periplasmic binding protein-like II"/>
    <property type="match status" value="2"/>
</dbReference>
<feature type="domain" description="Prephenate dehydratase" evidence="10">
    <location>
        <begin position="4"/>
        <end position="179"/>
    </location>
</feature>
<evidence type="ECO:0000313" key="12">
    <source>
        <dbReference type="EMBL" id="APT93436.1"/>
    </source>
</evidence>
<keyword evidence="13" id="KW-1185">Reference proteome</keyword>
<dbReference type="Pfam" id="PF00800">
    <property type="entry name" value="PDT"/>
    <property type="match status" value="1"/>
</dbReference>
<dbReference type="InterPro" id="IPR018528">
    <property type="entry name" value="Preph_deHydtase_CS"/>
</dbReference>
<dbReference type="RefSeq" id="WP_075736023.1">
    <property type="nucleotide sequence ID" value="NZ_CP009249.1"/>
</dbReference>
<proteinExistence type="predicted"/>
<dbReference type="SUPFAM" id="SSF55021">
    <property type="entry name" value="ACT-like"/>
    <property type="match status" value="1"/>
</dbReference>
<protein>
    <recommendedName>
        <fullName evidence="3">Prephenate dehydratase</fullName>
        <ecNumber evidence="2">4.2.1.51</ecNumber>
    </recommendedName>
</protein>
<keyword evidence="5" id="KW-0057">Aromatic amino acid biosynthesis</keyword>
<comment type="catalytic activity">
    <reaction evidence="8">
        <text>prephenate + H(+) = 3-phenylpyruvate + CO2 + H2O</text>
        <dbReference type="Rhea" id="RHEA:21648"/>
        <dbReference type="ChEBI" id="CHEBI:15377"/>
        <dbReference type="ChEBI" id="CHEBI:15378"/>
        <dbReference type="ChEBI" id="CHEBI:16526"/>
        <dbReference type="ChEBI" id="CHEBI:18005"/>
        <dbReference type="ChEBI" id="CHEBI:29934"/>
        <dbReference type="EC" id="4.2.1.51"/>
    </reaction>
</comment>
<dbReference type="NCBIfam" id="NF008865">
    <property type="entry name" value="PRK11898.1"/>
    <property type="match status" value="1"/>
</dbReference>
<evidence type="ECO:0000313" key="13">
    <source>
        <dbReference type="Proteomes" id="UP000185491"/>
    </source>
</evidence>
<evidence type="ECO:0000256" key="7">
    <source>
        <dbReference type="ARBA" id="ARBA00023239"/>
    </source>
</evidence>